<dbReference type="PATRIC" id="fig|1214242.5.peg.994"/>
<dbReference type="STRING" id="1214242.B446_04785"/>
<proteinExistence type="predicted"/>
<dbReference type="InterPro" id="IPR007197">
    <property type="entry name" value="rSAM"/>
</dbReference>
<comment type="cofactor">
    <cofactor evidence="1">
        <name>[4Fe-4S] cluster</name>
        <dbReference type="ChEBI" id="CHEBI:49883"/>
    </cofactor>
</comment>
<feature type="domain" description="Elp3/MiaA/NifB-like radical SAM core" evidence="6">
    <location>
        <begin position="291"/>
        <end position="504"/>
    </location>
</feature>
<dbReference type="SUPFAM" id="SSF102114">
    <property type="entry name" value="Radical SAM enzymes"/>
    <property type="match status" value="1"/>
</dbReference>
<dbReference type="InterPro" id="IPR023404">
    <property type="entry name" value="rSAM_horseshoe"/>
</dbReference>
<dbReference type="InterPro" id="IPR023984">
    <property type="entry name" value="rSAM_ocin_1"/>
</dbReference>
<keyword evidence="2" id="KW-0949">S-adenosyl-L-methionine</keyword>
<protein>
    <submittedName>
        <fullName evidence="7">Radical SAM</fullName>
    </submittedName>
</protein>
<evidence type="ECO:0000256" key="4">
    <source>
        <dbReference type="ARBA" id="ARBA00023004"/>
    </source>
</evidence>
<dbReference type="Gene3D" id="3.80.30.20">
    <property type="entry name" value="tm_1862 like domain"/>
    <property type="match status" value="1"/>
</dbReference>
<dbReference type="GO" id="GO:0005829">
    <property type="term" value="C:cytosol"/>
    <property type="evidence" value="ECO:0007669"/>
    <property type="project" value="TreeGrafter"/>
</dbReference>
<dbReference type="SFLD" id="SFLDF00324">
    <property type="entry name" value="bacteriocin_maturation"/>
    <property type="match status" value="1"/>
</dbReference>
<dbReference type="KEGG" id="sci:B446_04785"/>
<dbReference type="GO" id="GO:0003824">
    <property type="term" value="F:catalytic activity"/>
    <property type="evidence" value="ECO:0007669"/>
    <property type="project" value="InterPro"/>
</dbReference>
<dbReference type="eggNOG" id="COG1032">
    <property type="taxonomic scope" value="Bacteria"/>
</dbReference>
<keyword evidence="5" id="KW-0411">Iron-sulfur</keyword>
<evidence type="ECO:0000313" key="8">
    <source>
        <dbReference type="Proteomes" id="UP000015423"/>
    </source>
</evidence>
<accession>S5VH57</accession>
<keyword evidence="4" id="KW-0408">Iron</keyword>
<dbReference type="InterPro" id="IPR006638">
    <property type="entry name" value="Elp3/MiaA/NifB-like_rSAM"/>
</dbReference>
<dbReference type="HOGENOM" id="CLU_028867_0_0_11"/>
<evidence type="ECO:0000256" key="2">
    <source>
        <dbReference type="ARBA" id="ARBA00022691"/>
    </source>
</evidence>
<name>S5VH57_STRC3</name>
<dbReference type="Gene3D" id="3.40.50.280">
    <property type="entry name" value="Cobalamin-binding domain"/>
    <property type="match status" value="1"/>
</dbReference>
<keyword evidence="8" id="KW-1185">Reference proteome</keyword>
<dbReference type="NCBIfam" id="TIGR03975">
    <property type="entry name" value="rSAM_ocin_1"/>
    <property type="match status" value="1"/>
</dbReference>
<gene>
    <name evidence="7" type="ORF">B446_04785</name>
</gene>
<dbReference type="Pfam" id="PF04055">
    <property type="entry name" value="Radical_SAM"/>
    <property type="match status" value="1"/>
</dbReference>
<evidence type="ECO:0000256" key="5">
    <source>
        <dbReference type="ARBA" id="ARBA00023014"/>
    </source>
</evidence>
<dbReference type="GO" id="GO:0046872">
    <property type="term" value="F:metal ion binding"/>
    <property type="evidence" value="ECO:0007669"/>
    <property type="project" value="UniProtKB-KW"/>
</dbReference>
<keyword evidence="3" id="KW-0479">Metal-binding</keyword>
<dbReference type="Proteomes" id="UP000015423">
    <property type="component" value="Chromosome"/>
</dbReference>
<dbReference type="InterPro" id="IPR058240">
    <property type="entry name" value="rSAM_sf"/>
</dbReference>
<dbReference type="SFLD" id="SFLDS00029">
    <property type="entry name" value="Radical_SAM"/>
    <property type="match status" value="1"/>
</dbReference>
<dbReference type="AlphaFoldDB" id="S5VH57"/>
<dbReference type="SMART" id="SM00729">
    <property type="entry name" value="Elp3"/>
    <property type="match status" value="1"/>
</dbReference>
<dbReference type="PANTHER" id="PTHR43409">
    <property type="entry name" value="ANAEROBIC MAGNESIUM-PROTOPORPHYRIN IX MONOMETHYL ESTER CYCLASE-RELATED"/>
    <property type="match status" value="1"/>
</dbReference>
<dbReference type="EMBL" id="CP006259">
    <property type="protein sequence ID" value="AGS67785.1"/>
    <property type="molecule type" value="Genomic_DNA"/>
</dbReference>
<evidence type="ECO:0000256" key="1">
    <source>
        <dbReference type="ARBA" id="ARBA00001966"/>
    </source>
</evidence>
<evidence type="ECO:0000256" key="3">
    <source>
        <dbReference type="ARBA" id="ARBA00022723"/>
    </source>
</evidence>
<dbReference type="SFLD" id="SFLDG01082">
    <property type="entry name" value="B12-binding_domain_containing"/>
    <property type="match status" value="1"/>
</dbReference>
<sequence length="640" mass="70297">MELMQIGHRRPVLDPDPPVVHEGALSVALVCMPWAVVDMPSLALSTIAPLFRKRGEVAKLDVVYGNIRWLDFLLRDVGLEREHYELIVDAEVFGVGEWVFSSCFRPGVDPRDTSFHDLLSDSEHVDAYCAMFRAAPAFIDELARDLVSSGVDVLGLTTTFDQNIASFALAHRVKELAPGVVTMLGGANCDGVQGTAVHRARTEFDYVVRGEAERSIAPLVAHIAERRSGDGTRRDEPLRAVPGLCWRDSDGASVSNPIGPTPVSMNVVPEPVYDHYFRDLGKSPVARLIDVKIPLEASRGCWWGAKHHCTFCGLNGSAMAHRAKPAERVRAEASRAVRRHHVLDLVFADNILAPDHVARLTTDLALPAEWDVRLFAEVKSNLNFGQLESLARAGFTQLQPGVESLCTPILRIMRKGVTGWQNVRFLRDCATCRIYPSWNILVGFPGEDDRDYTALIDALPSLHHLTPPAGVFPIKLERFSPYFDDPELGLKALGPSRNLVSAYEGVVDALDDFVYVFESAPAGISPEPYGKLREAVADWRANASLSRLVALPAPDDSLVVVDDRSAWPSREVVLPPGLEAEAYRALAKGKTLPALASTMSSLGIAVPEDRLEELVESWTELGIVFHEDATYLALATGLRW</sequence>
<evidence type="ECO:0000259" key="6">
    <source>
        <dbReference type="SMART" id="SM00729"/>
    </source>
</evidence>
<dbReference type="GO" id="GO:0051536">
    <property type="term" value="F:iron-sulfur cluster binding"/>
    <property type="evidence" value="ECO:0007669"/>
    <property type="project" value="UniProtKB-KW"/>
</dbReference>
<dbReference type="PANTHER" id="PTHR43409:SF7">
    <property type="entry name" value="BLL1977 PROTEIN"/>
    <property type="match status" value="1"/>
</dbReference>
<organism evidence="7 8">
    <name type="scientific">Streptomyces collinus (strain DSM 40733 / Tue 365)</name>
    <dbReference type="NCBI Taxonomy" id="1214242"/>
    <lineage>
        <taxon>Bacteria</taxon>
        <taxon>Bacillati</taxon>
        <taxon>Actinomycetota</taxon>
        <taxon>Actinomycetes</taxon>
        <taxon>Kitasatosporales</taxon>
        <taxon>Streptomycetaceae</taxon>
        <taxon>Streptomyces</taxon>
    </lineage>
</organism>
<reference evidence="7 8" key="2">
    <citation type="journal article" date="2013" name="J. Biotechnol.">
        <title>Complete genome sequence of the kirromycin producer Streptomyces collinus Tu 365 consisting of a linear chromosome and two linear plasmids.</title>
        <authorList>
            <person name="Ruckert C."/>
            <person name="Szczepanowski R."/>
            <person name="Albersmeier A."/>
            <person name="Goesmann A."/>
            <person name="Iftime D."/>
            <person name="Musiol E.M."/>
            <person name="Blin K."/>
            <person name="Wohlleben W."/>
            <person name="Puhler A."/>
            <person name="Kalinowski J."/>
            <person name="Weber T."/>
        </authorList>
    </citation>
    <scope>NUCLEOTIDE SEQUENCE [LARGE SCALE GENOMIC DNA]</scope>
    <source>
        <strain evidence="8">DSM 40733 / Tue 365</strain>
    </source>
</reference>
<dbReference type="InterPro" id="IPR051198">
    <property type="entry name" value="BchE-like"/>
</dbReference>
<reference evidence="8" key="1">
    <citation type="submission" date="2012-10" db="EMBL/GenBank/DDBJ databases">
        <title>The complete genome sequence of Streptomyces collinus Tu 365.</title>
        <authorList>
            <person name="Ruckert C."/>
            <person name="Szczepanowski R."/>
            <person name="Goesmann A."/>
            <person name="Pross E.K."/>
            <person name="Musiol E.M."/>
            <person name="Blin K."/>
            <person name="Wohlleben W."/>
            <person name="Puhler A."/>
            <person name="Weber T."/>
            <person name="Kalinowski J."/>
        </authorList>
    </citation>
    <scope>NUCLEOTIDE SEQUENCE [LARGE SCALE GENOMIC DNA]</scope>
    <source>
        <strain evidence="8">DSM 40733 / Tue 365</strain>
    </source>
</reference>
<evidence type="ECO:0000313" key="7">
    <source>
        <dbReference type="EMBL" id="AGS67785.1"/>
    </source>
</evidence>